<name>A0AAV6SHG7_SOLSE</name>
<protein>
    <submittedName>
        <fullName evidence="1">Uncharacterized protein</fullName>
    </submittedName>
</protein>
<evidence type="ECO:0000313" key="1">
    <source>
        <dbReference type="EMBL" id="KAG7516839.1"/>
    </source>
</evidence>
<dbReference type="PANTHER" id="PTHR47331">
    <property type="entry name" value="PHD-TYPE DOMAIN-CONTAINING PROTEIN"/>
    <property type="match status" value="1"/>
</dbReference>
<keyword evidence="2" id="KW-1185">Reference proteome</keyword>
<reference evidence="1 2" key="1">
    <citation type="journal article" date="2021" name="Sci. Rep.">
        <title>Chromosome anchoring in Senegalese sole (Solea senegalensis) reveals sex-associated markers and genome rearrangements in flatfish.</title>
        <authorList>
            <person name="Guerrero-Cozar I."/>
            <person name="Gomez-Garrido J."/>
            <person name="Berbel C."/>
            <person name="Martinez-Blanch J.F."/>
            <person name="Alioto T."/>
            <person name="Claros M.G."/>
            <person name="Gagnaire P.A."/>
            <person name="Manchado M."/>
        </authorList>
    </citation>
    <scope>NUCLEOTIDE SEQUENCE [LARGE SCALE GENOMIC DNA]</scope>
    <source>
        <strain evidence="1">Sse05_10M</strain>
    </source>
</reference>
<proteinExistence type="predicted"/>
<comment type="caution">
    <text evidence="1">The sequence shown here is derived from an EMBL/GenBank/DDBJ whole genome shotgun (WGS) entry which is preliminary data.</text>
</comment>
<evidence type="ECO:0000313" key="2">
    <source>
        <dbReference type="Proteomes" id="UP000693946"/>
    </source>
</evidence>
<sequence length="102" mass="11599">MATSEKAPFRGGESGTNHRFQALHADIVEDLSMDGFLKAYQRFTALRGHPRKLWSDQGTNFVGAKPVLKELYEFLNNINKDLYDLSVLQQYNCLTNNCLTTN</sequence>
<accession>A0AAV6SHG7</accession>
<organism evidence="1 2">
    <name type="scientific">Solea senegalensis</name>
    <name type="common">Senegalese sole</name>
    <dbReference type="NCBI Taxonomy" id="28829"/>
    <lineage>
        <taxon>Eukaryota</taxon>
        <taxon>Metazoa</taxon>
        <taxon>Chordata</taxon>
        <taxon>Craniata</taxon>
        <taxon>Vertebrata</taxon>
        <taxon>Euteleostomi</taxon>
        <taxon>Actinopterygii</taxon>
        <taxon>Neopterygii</taxon>
        <taxon>Teleostei</taxon>
        <taxon>Neoteleostei</taxon>
        <taxon>Acanthomorphata</taxon>
        <taxon>Carangaria</taxon>
        <taxon>Pleuronectiformes</taxon>
        <taxon>Pleuronectoidei</taxon>
        <taxon>Soleidae</taxon>
        <taxon>Solea</taxon>
    </lineage>
</organism>
<dbReference type="AlphaFoldDB" id="A0AAV6SHG7"/>
<dbReference type="PANTHER" id="PTHR47331:SF5">
    <property type="entry name" value="RIBONUCLEASE H"/>
    <property type="match status" value="1"/>
</dbReference>
<gene>
    <name evidence="1" type="ORF">JOB18_041501</name>
</gene>
<dbReference type="Proteomes" id="UP000693946">
    <property type="component" value="Linkage Group LG13"/>
</dbReference>
<dbReference type="EMBL" id="JAGKHQ010000005">
    <property type="protein sequence ID" value="KAG7516839.1"/>
    <property type="molecule type" value="Genomic_DNA"/>
</dbReference>